<dbReference type="SUPFAM" id="SSF82784">
    <property type="entry name" value="OsmC-like"/>
    <property type="match status" value="1"/>
</dbReference>
<proteinExistence type="predicted"/>
<organism evidence="1 2">
    <name type="scientific">Marinobacter guineae</name>
    <dbReference type="NCBI Taxonomy" id="432303"/>
    <lineage>
        <taxon>Bacteria</taxon>
        <taxon>Pseudomonadati</taxon>
        <taxon>Pseudomonadota</taxon>
        <taxon>Gammaproteobacteria</taxon>
        <taxon>Pseudomonadales</taxon>
        <taxon>Marinobacteraceae</taxon>
        <taxon>Marinobacter</taxon>
    </lineage>
</organism>
<keyword evidence="2" id="KW-1185">Reference proteome</keyword>
<dbReference type="PANTHER" id="PTHR35368:SF1">
    <property type="entry name" value="HYDROPEROXIDE REDUCTASE"/>
    <property type="match status" value="1"/>
</dbReference>
<reference evidence="1 2" key="1">
    <citation type="submission" date="2017-09" db="EMBL/GenBank/DDBJ databases">
        <title>The draft genome sequences of Marinobacter guineae M3B.</title>
        <authorList>
            <person name="Cao J."/>
        </authorList>
    </citation>
    <scope>NUCLEOTIDE SEQUENCE [LARGE SCALE GENOMIC DNA]</scope>
    <source>
        <strain evidence="1 2">M3B</strain>
    </source>
</reference>
<accession>A0A2G1VK57</accession>
<sequence length="188" mass="20446">MNTQVNIKTRNGLDLIQMGQTIEALKNDPGLAQFEFRASNEWVGGGENRSTIRGFYGAGAEDESRDKDFVFTNGEPPVLLGKNEGANPVEFLLHALAGCVTTTTVLHAAARGITIRKLSTRLSGNINLEGLLALNDEAVVGYESIRILMDIEADCSDEELDDLLSFARDHSPVCNTVCRPVPVTLERV</sequence>
<name>A0A2G1VK57_9GAMM</name>
<gene>
    <name evidence="1" type="ORF">CLH62_06210</name>
</gene>
<protein>
    <submittedName>
        <fullName evidence="1">Osmotically inducible protein C</fullName>
    </submittedName>
</protein>
<dbReference type="InterPro" id="IPR036102">
    <property type="entry name" value="OsmC/Ohrsf"/>
</dbReference>
<dbReference type="InterPro" id="IPR003718">
    <property type="entry name" value="OsmC/Ohr_fam"/>
</dbReference>
<dbReference type="PANTHER" id="PTHR35368">
    <property type="entry name" value="HYDROPEROXIDE REDUCTASE"/>
    <property type="match status" value="1"/>
</dbReference>
<dbReference type="EMBL" id="NTFI01000001">
    <property type="protein sequence ID" value="PHQ27166.1"/>
    <property type="molecule type" value="Genomic_DNA"/>
</dbReference>
<dbReference type="RefSeq" id="WP_099617235.1">
    <property type="nucleotide sequence ID" value="NZ_KZ319339.1"/>
</dbReference>
<evidence type="ECO:0000313" key="1">
    <source>
        <dbReference type="EMBL" id="PHQ27166.1"/>
    </source>
</evidence>
<dbReference type="Proteomes" id="UP000229044">
    <property type="component" value="Unassembled WGS sequence"/>
</dbReference>
<dbReference type="InterPro" id="IPR015946">
    <property type="entry name" value="KH_dom-like_a/b"/>
</dbReference>
<evidence type="ECO:0000313" key="2">
    <source>
        <dbReference type="Proteomes" id="UP000229044"/>
    </source>
</evidence>
<dbReference type="OrthoDB" id="9781312at2"/>
<comment type="caution">
    <text evidence="1">The sequence shown here is derived from an EMBL/GenBank/DDBJ whole genome shotgun (WGS) entry which is preliminary data.</text>
</comment>
<dbReference type="Pfam" id="PF02566">
    <property type="entry name" value="OsmC"/>
    <property type="match status" value="1"/>
</dbReference>
<dbReference type="InterPro" id="IPR052924">
    <property type="entry name" value="OsmC/Ohr_hydroprdx_reductase"/>
</dbReference>
<dbReference type="AlphaFoldDB" id="A0A2G1VK57"/>
<dbReference type="Gene3D" id="3.30.300.20">
    <property type="match status" value="1"/>
</dbReference>